<name>A0A0A8VC72_YERRU</name>
<evidence type="ECO:0000313" key="2">
    <source>
        <dbReference type="EMBL" id="CEK25953.1"/>
    </source>
</evidence>
<proteinExistence type="predicted"/>
<gene>
    <name evidence="2" type="ORF">CSF007_0795</name>
    <name evidence="3" type="ORF">NCTC10476_01945</name>
</gene>
<organism evidence="2">
    <name type="scientific">Yersinia ruckeri</name>
    <dbReference type="NCBI Taxonomy" id="29486"/>
    <lineage>
        <taxon>Bacteria</taxon>
        <taxon>Pseudomonadati</taxon>
        <taxon>Pseudomonadota</taxon>
        <taxon>Gammaproteobacteria</taxon>
        <taxon>Enterobacterales</taxon>
        <taxon>Yersiniaceae</taxon>
        <taxon>Yersinia</taxon>
    </lineage>
</organism>
<evidence type="ECO:0000259" key="1">
    <source>
        <dbReference type="Pfam" id="PF25164"/>
    </source>
</evidence>
<reference evidence="2" key="1">
    <citation type="journal article" date="2015" name="Genome Announc.">
        <title>Complete Genome Sequence of Yersinia ruckeri Strain CSF007-82, Etiologic Agent of Red Mouth Disease in Salmonid Fish.</title>
        <authorList>
            <person name="Nelson M.C."/>
            <person name="LaPatra S.E."/>
            <person name="Welch T.J."/>
            <person name="Graf J."/>
        </authorList>
    </citation>
    <scope>NUCLEOTIDE SEQUENCE</scope>
    <source>
        <strain evidence="2">CSF007-82</strain>
    </source>
</reference>
<dbReference type="AlphaFoldDB" id="A0A0A8VC72"/>
<dbReference type="RefSeq" id="WP_038251097.1">
    <property type="nucleotide sequence ID" value="NZ_CCYO01000011.1"/>
</dbReference>
<dbReference type="Proteomes" id="UP000255169">
    <property type="component" value="Unassembled WGS sequence"/>
</dbReference>
<reference evidence="3 4" key="2">
    <citation type="submission" date="2018-06" db="EMBL/GenBank/DDBJ databases">
        <authorList>
            <consortium name="Pathogen Informatics"/>
            <person name="Doyle S."/>
        </authorList>
    </citation>
    <scope>NUCLEOTIDE SEQUENCE [LARGE SCALE GENOMIC DNA]</scope>
    <source>
        <strain evidence="3 4">NCTC10476</strain>
    </source>
</reference>
<sequence length="332" mass="37850">MDILKVPFGLDTYGNLVSVDNIVKGQSYFCPACSTQLVYKSGEIRAKHFSHPAESGCSPESILHKTAKRLIKNVIISNSNETNEIELVNYCRSCGDEYVVRLKKGFFSGAEEEVSIPPYICDIVGFKNNEMRLAIEIFVTNEVNSEKAKGLKLFWIELDAQSVINNPYYWRPKKSRLKDGFCDSCNIEIKHIQTVADHYSINRDLYSPISDSRVFYYIAGVEVCFKCKNEIPVFWWPGVPFSSDEPLLPRPHTIKLIYSKKFHGSYWANTCAYCNSTQGDNYLFILNGAIFGKFPLCYENIPNNNNIETQTSNSISTVMKRLIDKNIGWLDD</sequence>
<dbReference type="GeneID" id="66877941"/>
<dbReference type="EMBL" id="UHJG01000001">
    <property type="protein sequence ID" value="SUQ00643.1"/>
    <property type="molecule type" value="Genomic_DNA"/>
</dbReference>
<keyword evidence="4" id="KW-1185">Reference proteome</keyword>
<accession>A0A0A8VC72</accession>
<evidence type="ECO:0000313" key="4">
    <source>
        <dbReference type="Proteomes" id="UP000255169"/>
    </source>
</evidence>
<evidence type="ECO:0000313" key="3">
    <source>
        <dbReference type="EMBL" id="SUQ00643.1"/>
    </source>
</evidence>
<feature type="domain" description="Competence protein CoiA-like N-terminal" evidence="1">
    <location>
        <begin position="22"/>
        <end position="58"/>
    </location>
</feature>
<dbReference type="EMBL" id="LN681231">
    <property type="protein sequence ID" value="CEK25953.1"/>
    <property type="molecule type" value="Genomic_DNA"/>
</dbReference>
<protein>
    <submittedName>
        <fullName evidence="3">Competence protein</fullName>
    </submittedName>
</protein>
<dbReference type="Pfam" id="PF25164">
    <property type="entry name" value="CoiA_N"/>
    <property type="match status" value="1"/>
</dbReference>
<dbReference type="InterPro" id="IPR057253">
    <property type="entry name" value="CoiA-like_N"/>
</dbReference>